<feature type="non-terminal residue" evidence="15">
    <location>
        <position position="1"/>
    </location>
</feature>
<evidence type="ECO:0000256" key="9">
    <source>
        <dbReference type="ARBA" id="ARBA00045681"/>
    </source>
</evidence>
<evidence type="ECO:0000256" key="5">
    <source>
        <dbReference type="ARBA" id="ARBA00022946"/>
    </source>
</evidence>
<keyword evidence="16" id="KW-1185">Reference proteome</keyword>
<reference evidence="15 16" key="1">
    <citation type="journal article" date="2021" name="Cell">
        <title>Tracing the genetic footprints of vertebrate landing in non-teleost ray-finned fishes.</title>
        <authorList>
            <person name="Bi X."/>
            <person name="Wang K."/>
            <person name="Yang L."/>
            <person name="Pan H."/>
            <person name="Jiang H."/>
            <person name="Wei Q."/>
            <person name="Fang M."/>
            <person name="Yu H."/>
            <person name="Zhu C."/>
            <person name="Cai Y."/>
            <person name="He Y."/>
            <person name="Gan X."/>
            <person name="Zeng H."/>
            <person name="Yu D."/>
            <person name="Zhu Y."/>
            <person name="Jiang H."/>
            <person name="Qiu Q."/>
            <person name="Yang H."/>
            <person name="Zhang Y.E."/>
            <person name="Wang W."/>
            <person name="Zhu M."/>
            <person name="He S."/>
            <person name="Zhang G."/>
        </authorList>
    </citation>
    <scope>NUCLEOTIDE SEQUENCE [LARGE SCALE GENOMIC DNA]</scope>
    <source>
        <strain evidence="15">Bchr_013</strain>
    </source>
</reference>
<dbReference type="PANTHER" id="PTHR13184">
    <property type="entry name" value="37S RIBOSOMAL PROTEIN S22"/>
    <property type="match status" value="1"/>
</dbReference>
<dbReference type="InterPro" id="IPR015324">
    <property type="entry name" value="Ribosomal_Rsm22-like"/>
</dbReference>
<dbReference type="GO" id="GO:0042274">
    <property type="term" value="P:ribosomal small subunit biogenesis"/>
    <property type="evidence" value="ECO:0007669"/>
    <property type="project" value="UniProtKB-ARBA"/>
</dbReference>
<sequence length="409" mass="46126">MNMVCLPPPLEDAAKVLLNKCSIKQLEERSKFLCNFLWSRKCPVEDWVIQQKAQELERKAKERLQNRAKSTDLSGKENVDKDQPNLPLDELHFEEKMRKKVLTDLKKAIYHWKPVRYNEELSLIYAAARLDGGYAAVSRALHEIKKRVPDFAPQTLLDFGSGTGTVAWAVNSKWGSTMKEYVCVDSSAAMNKLSDLLLRGGCESQEPHIKGVYFRQFLPVSPKVQFDLVVSAFSLIELPSASDRISTIQTLWRKTQSFLVLIENGTKEGHQVLMEARNTILKCPHALSCPKLVGKVAVPCNFAQSYRPLSINSNSENKLEKFSFVILQRGPADNTSHWPRIVQPVLRRARHVHCHLCCSNGEKQHVVITAKKHGRDLYRCARSSDLGDRLPMAAVKSNSDIEVSAPGIP</sequence>
<comment type="similarity">
    <text evidence="10">Belongs to the methyltransferase superfamily. Rsm22 family.</text>
</comment>
<organism evidence="15 16">
    <name type="scientific">Polypterus senegalus</name>
    <name type="common">Senegal bichir</name>
    <dbReference type="NCBI Taxonomy" id="55291"/>
    <lineage>
        <taxon>Eukaryota</taxon>
        <taxon>Metazoa</taxon>
        <taxon>Chordata</taxon>
        <taxon>Craniata</taxon>
        <taxon>Vertebrata</taxon>
        <taxon>Euteleostomi</taxon>
        <taxon>Actinopterygii</taxon>
        <taxon>Polypteriformes</taxon>
        <taxon>Polypteridae</taxon>
        <taxon>Polypterus</taxon>
    </lineage>
</organism>
<feature type="region of interest" description="Disordered" evidence="14">
    <location>
        <begin position="61"/>
        <end position="84"/>
    </location>
</feature>
<evidence type="ECO:0000256" key="2">
    <source>
        <dbReference type="ARBA" id="ARBA00022485"/>
    </source>
</evidence>
<comment type="function">
    <text evidence="9">Mitochondrial ribosome (mitoribosome) assembly factor. Binds at the interface of the head and body domains of the mitochondrial small ribosomal subunit (mt-SSU), occluding the mRNA channel and preventing compaction of the head domain towards the body. Probable inactive methyltransferase: retains the characteristic folding and ability to bind S-adenosyl-L-methionine, but it probably lost its methyltransferase activity.</text>
</comment>
<evidence type="ECO:0000256" key="7">
    <source>
        <dbReference type="ARBA" id="ARBA00023014"/>
    </source>
</evidence>
<keyword evidence="4" id="KW-0479">Metal-binding</keyword>
<feature type="compositionally biased region" description="Basic and acidic residues" evidence="14">
    <location>
        <begin position="74"/>
        <end position="84"/>
    </location>
</feature>
<protein>
    <recommendedName>
        <fullName evidence="12">Ribosome assembly protein METTL17, mitochondrial</fullName>
    </recommendedName>
    <alternativeName>
        <fullName evidence="13">Methyltransferase-like protein 17</fullName>
    </alternativeName>
</protein>
<keyword evidence="5" id="KW-0809">Transit peptide</keyword>
<keyword evidence="6" id="KW-0408">Iron</keyword>
<dbReference type="InterPro" id="IPR052571">
    <property type="entry name" value="Mt_RNA_Methyltransferase"/>
</dbReference>
<dbReference type="PANTHER" id="PTHR13184:SF5">
    <property type="entry name" value="METHYLTRANSFERASE-LIKE PROTEIN 17, MITOCHONDRIAL"/>
    <property type="match status" value="1"/>
</dbReference>
<evidence type="ECO:0000256" key="12">
    <source>
        <dbReference type="ARBA" id="ARBA00069745"/>
    </source>
</evidence>
<evidence type="ECO:0000313" key="15">
    <source>
        <dbReference type="EMBL" id="KAG2462902.1"/>
    </source>
</evidence>
<evidence type="ECO:0000256" key="6">
    <source>
        <dbReference type="ARBA" id="ARBA00023004"/>
    </source>
</evidence>
<dbReference type="GO" id="GO:0008168">
    <property type="term" value="F:methyltransferase activity"/>
    <property type="evidence" value="ECO:0007669"/>
    <property type="project" value="InterPro"/>
</dbReference>
<keyword evidence="3" id="KW-0949">S-adenosyl-L-methionine</keyword>
<dbReference type="GO" id="GO:0005763">
    <property type="term" value="C:mitochondrial small ribosomal subunit"/>
    <property type="evidence" value="ECO:0007669"/>
    <property type="project" value="TreeGrafter"/>
</dbReference>
<evidence type="ECO:0000256" key="10">
    <source>
        <dbReference type="ARBA" id="ARBA00060800"/>
    </source>
</evidence>
<feature type="non-terminal residue" evidence="15">
    <location>
        <position position="409"/>
    </location>
</feature>
<evidence type="ECO:0000256" key="14">
    <source>
        <dbReference type="SAM" id="MobiDB-lite"/>
    </source>
</evidence>
<dbReference type="GO" id="GO:0051539">
    <property type="term" value="F:4 iron, 4 sulfur cluster binding"/>
    <property type="evidence" value="ECO:0007669"/>
    <property type="project" value="UniProtKB-KW"/>
</dbReference>
<evidence type="ECO:0000256" key="13">
    <source>
        <dbReference type="ARBA" id="ARBA00081511"/>
    </source>
</evidence>
<dbReference type="Proteomes" id="UP000886611">
    <property type="component" value="Unassembled WGS sequence"/>
</dbReference>
<dbReference type="GO" id="GO:0046872">
    <property type="term" value="F:metal ion binding"/>
    <property type="evidence" value="ECO:0007669"/>
    <property type="project" value="UniProtKB-KW"/>
</dbReference>
<keyword evidence="7" id="KW-0411">Iron-sulfur</keyword>
<dbReference type="FunFam" id="3.40.50.150:FF:000196">
    <property type="entry name" value="methyltransferase-like protein 17, mitochondrial"/>
    <property type="match status" value="1"/>
</dbReference>
<keyword evidence="2" id="KW-0004">4Fe-4S</keyword>
<comment type="subunit">
    <text evidence="11">Associates with the mitochondrial ribosome (mitoribosome).</text>
</comment>
<dbReference type="SUPFAM" id="SSF53335">
    <property type="entry name" value="S-adenosyl-L-methionine-dependent methyltransferases"/>
    <property type="match status" value="1"/>
</dbReference>
<accession>A0A8X7XB57</accession>
<dbReference type="GO" id="GO:0006412">
    <property type="term" value="P:translation"/>
    <property type="evidence" value="ECO:0007669"/>
    <property type="project" value="InterPro"/>
</dbReference>
<evidence type="ECO:0000256" key="4">
    <source>
        <dbReference type="ARBA" id="ARBA00022723"/>
    </source>
</evidence>
<dbReference type="EMBL" id="JAATIS010004040">
    <property type="protein sequence ID" value="KAG2462902.1"/>
    <property type="molecule type" value="Genomic_DNA"/>
</dbReference>
<evidence type="ECO:0000313" key="16">
    <source>
        <dbReference type="Proteomes" id="UP000886611"/>
    </source>
</evidence>
<evidence type="ECO:0000256" key="3">
    <source>
        <dbReference type="ARBA" id="ARBA00022691"/>
    </source>
</evidence>
<name>A0A8X7XB57_POLSE</name>
<dbReference type="Pfam" id="PF09243">
    <property type="entry name" value="Rsm22"/>
    <property type="match status" value="1"/>
</dbReference>
<comment type="subcellular location">
    <subcellularLocation>
        <location evidence="1">Mitochondrion matrix</location>
    </subcellularLocation>
</comment>
<keyword evidence="8" id="KW-0496">Mitochondrion</keyword>
<dbReference type="GO" id="GO:0003735">
    <property type="term" value="F:structural constituent of ribosome"/>
    <property type="evidence" value="ECO:0007669"/>
    <property type="project" value="TreeGrafter"/>
</dbReference>
<gene>
    <name evidence="15" type="primary">Mettl17</name>
    <name evidence="15" type="ORF">GTO96_0000199</name>
</gene>
<dbReference type="InterPro" id="IPR029063">
    <property type="entry name" value="SAM-dependent_MTases_sf"/>
</dbReference>
<proteinExistence type="inferred from homology"/>
<evidence type="ECO:0000256" key="11">
    <source>
        <dbReference type="ARBA" id="ARBA00062800"/>
    </source>
</evidence>
<dbReference type="AlphaFoldDB" id="A0A8X7XB57"/>
<comment type="caution">
    <text evidence="15">The sequence shown here is derived from an EMBL/GenBank/DDBJ whole genome shotgun (WGS) entry which is preliminary data.</text>
</comment>
<evidence type="ECO:0000256" key="8">
    <source>
        <dbReference type="ARBA" id="ARBA00023128"/>
    </source>
</evidence>
<dbReference type="Gene3D" id="3.40.50.150">
    <property type="entry name" value="Vaccinia Virus protein VP39"/>
    <property type="match status" value="1"/>
</dbReference>
<evidence type="ECO:0000256" key="1">
    <source>
        <dbReference type="ARBA" id="ARBA00004305"/>
    </source>
</evidence>